<organism evidence="1 2">
    <name type="scientific">Araneus ventricosus</name>
    <name type="common">Orbweaver spider</name>
    <name type="synonym">Epeira ventricosa</name>
    <dbReference type="NCBI Taxonomy" id="182803"/>
    <lineage>
        <taxon>Eukaryota</taxon>
        <taxon>Metazoa</taxon>
        <taxon>Ecdysozoa</taxon>
        <taxon>Arthropoda</taxon>
        <taxon>Chelicerata</taxon>
        <taxon>Arachnida</taxon>
        <taxon>Araneae</taxon>
        <taxon>Araneomorphae</taxon>
        <taxon>Entelegynae</taxon>
        <taxon>Araneoidea</taxon>
        <taxon>Araneidae</taxon>
        <taxon>Araneus</taxon>
    </lineage>
</organism>
<dbReference type="Proteomes" id="UP000499080">
    <property type="component" value="Unassembled WGS sequence"/>
</dbReference>
<name>A0A4Y2U4R0_ARAVE</name>
<protein>
    <submittedName>
        <fullName evidence="1">Uncharacterized protein</fullName>
    </submittedName>
</protein>
<comment type="caution">
    <text evidence="1">The sequence shown here is derived from an EMBL/GenBank/DDBJ whole genome shotgun (WGS) entry which is preliminary data.</text>
</comment>
<evidence type="ECO:0000313" key="1">
    <source>
        <dbReference type="EMBL" id="GBO07051.1"/>
    </source>
</evidence>
<reference evidence="1 2" key="1">
    <citation type="journal article" date="2019" name="Sci. Rep.">
        <title>Orb-weaving spider Araneus ventricosus genome elucidates the spidroin gene catalogue.</title>
        <authorList>
            <person name="Kono N."/>
            <person name="Nakamura H."/>
            <person name="Ohtoshi R."/>
            <person name="Moran D.A.P."/>
            <person name="Shinohara A."/>
            <person name="Yoshida Y."/>
            <person name="Fujiwara M."/>
            <person name="Mori M."/>
            <person name="Tomita M."/>
            <person name="Arakawa K."/>
        </authorList>
    </citation>
    <scope>NUCLEOTIDE SEQUENCE [LARGE SCALE GENOMIC DNA]</scope>
</reference>
<sequence length="93" mass="10644">HAYSRALSGHTLLLIAPSKIIFGEMNLSDEEQQFMGKYLQEATPSISTVEESRILNDVKKKYQNKKNFIISERSNFEIMSPVFGRVANSQRVH</sequence>
<accession>A0A4Y2U4R0</accession>
<feature type="non-terminal residue" evidence="1">
    <location>
        <position position="1"/>
    </location>
</feature>
<dbReference type="AlphaFoldDB" id="A0A4Y2U4R0"/>
<keyword evidence="2" id="KW-1185">Reference proteome</keyword>
<proteinExistence type="predicted"/>
<evidence type="ECO:0000313" key="2">
    <source>
        <dbReference type="Proteomes" id="UP000499080"/>
    </source>
</evidence>
<dbReference type="EMBL" id="BGPR01033191">
    <property type="protein sequence ID" value="GBO07051.1"/>
    <property type="molecule type" value="Genomic_DNA"/>
</dbReference>
<gene>
    <name evidence="1" type="ORF">AVEN_210858_1</name>
</gene>